<evidence type="ECO:0000313" key="17">
    <source>
        <dbReference type="RefSeq" id="XP_021098645.1"/>
    </source>
</evidence>
<evidence type="ECO:0000256" key="13">
    <source>
        <dbReference type="ARBA" id="ARBA00062934"/>
    </source>
</evidence>
<feature type="repeat" description="WD" evidence="15">
    <location>
        <begin position="29"/>
        <end position="71"/>
    </location>
</feature>
<keyword evidence="16" id="KW-1185">Reference proteome</keyword>
<dbReference type="CTD" id="1161"/>
<dbReference type="InterPro" id="IPR015943">
    <property type="entry name" value="WD40/YVTN_repeat-like_dom_sf"/>
</dbReference>
<gene>
    <name evidence="17" type="primary">Ercc8</name>
</gene>
<dbReference type="SUPFAM" id="SSF50978">
    <property type="entry name" value="WD40 repeat-like"/>
    <property type="match status" value="1"/>
</dbReference>
<evidence type="ECO:0000313" key="16">
    <source>
        <dbReference type="Proteomes" id="UP000694906"/>
    </source>
</evidence>
<comment type="subcellular location">
    <subcellularLocation>
        <location evidence="2">Chromosome</location>
    </subcellularLocation>
    <subcellularLocation>
        <location evidence="1">Nucleus matrix</location>
    </subcellularLocation>
</comment>
<dbReference type="InterPro" id="IPR019775">
    <property type="entry name" value="WD40_repeat_CS"/>
</dbReference>
<reference evidence="17" key="1">
    <citation type="submission" date="2025-08" db="UniProtKB">
        <authorList>
            <consortium name="RefSeq"/>
        </authorList>
    </citation>
    <scope>IDENTIFICATION</scope>
</reference>
<dbReference type="Gene3D" id="2.130.10.10">
    <property type="entry name" value="YVTN repeat-like/Quinoprotein amine dehydrogenase"/>
    <property type="match status" value="1"/>
</dbReference>
<evidence type="ECO:0000256" key="15">
    <source>
        <dbReference type="PROSITE-ProRule" id="PRU00221"/>
    </source>
</evidence>
<keyword evidence="6 15" id="KW-0853">WD repeat</keyword>
<dbReference type="PRINTS" id="PR00320">
    <property type="entry name" value="GPROTEINBRPT"/>
</dbReference>
<dbReference type="GO" id="GO:0043161">
    <property type="term" value="P:proteasome-mediated ubiquitin-dependent protein catabolic process"/>
    <property type="evidence" value="ECO:0007669"/>
    <property type="project" value="TreeGrafter"/>
</dbReference>
<dbReference type="InterPro" id="IPR036322">
    <property type="entry name" value="WD40_repeat_dom_sf"/>
</dbReference>
<evidence type="ECO:0000256" key="4">
    <source>
        <dbReference type="ARBA" id="ARBA00022454"/>
    </source>
</evidence>
<dbReference type="PROSITE" id="PS00678">
    <property type="entry name" value="WD_REPEATS_1"/>
    <property type="match status" value="2"/>
</dbReference>
<dbReference type="Pfam" id="PF00400">
    <property type="entry name" value="WD40"/>
    <property type="match status" value="4"/>
</dbReference>
<dbReference type="PANTHER" id="PTHR46202:SF1">
    <property type="entry name" value="DNA EXCISION REPAIR PROTEIN ERCC-8"/>
    <property type="match status" value="1"/>
</dbReference>
<evidence type="ECO:0000256" key="14">
    <source>
        <dbReference type="ARBA" id="ARBA00071995"/>
    </source>
</evidence>
<name>A0AAX6RRD0_HETGA</name>
<keyword evidence="10" id="KW-0234">DNA repair</keyword>
<evidence type="ECO:0000256" key="6">
    <source>
        <dbReference type="ARBA" id="ARBA00022574"/>
    </source>
</evidence>
<dbReference type="RefSeq" id="XP_021098645.1">
    <property type="nucleotide sequence ID" value="XM_021242986.1"/>
</dbReference>
<dbReference type="FunFam" id="2.130.10.10:FF:000130">
    <property type="entry name" value="DNA excision repair protein ERCC-8"/>
    <property type="match status" value="1"/>
</dbReference>
<comment type="pathway">
    <text evidence="3">Protein modification; protein ubiquitination.</text>
</comment>
<dbReference type="GO" id="GO:0016363">
    <property type="term" value="C:nuclear matrix"/>
    <property type="evidence" value="ECO:0007669"/>
    <property type="project" value="UniProtKB-SubCell"/>
</dbReference>
<dbReference type="GeneID" id="101724861"/>
<sequence length="349" mass="38905">MLGFLSARQAGLEDPRRFRRAESTRRNHPDVHKYSVETVQWYPHDTGMFTSSSFDKTLKVWDTNTLQTADVFNFEETVYSHHMSPVATKHCLVAVGTRGPKVQLCDLKSGSCSHILQVVFAGHKQEILAVSWSPRYDHILATASADSRVKLWDVRRASGCLITLDQNNGEKSQAAESANTAHNGKVNGLCFTSDGLHLLTVGTDNRMRLWNSSSGENTLVNYGKVCNNSKKGLKFTVSCGCSSEFVFVPYGSTIAVYTVYSGEQITMLKGHYKSVDCCVFQSNFQELYSGSRDCNILAWVPSLYEPLPEEDELIPESYRNTLSNSSMTKTKSRLNPAFEDAWSSSDEEG</sequence>
<dbReference type="GO" id="GO:0000209">
    <property type="term" value="P:protein polyubiquitination"/>
    <property type="evidence" value="ECO:0007669"/>
    <property type="project" value="TreeGrafter"/>
</dbReference>
<keyword evidence="11" id="KW-0539">Nucleus</keyword>
<evidence type="ECO:0000256" key="1">
    <source>
        <dbReference type="ARBA" id="ARBA00004109"/>
    </source>
</evidence>
<evidence type="ECO:0000256" key="3">
    <source>
        <dbReference type="ARBA" id="ARBA00004906"/>
    </source>
</evidence>
<keyword evidence="4" id="KW-0158">Chromosome</keyword>
<dbReference type="GO" id="GO:0000109">
    <property type="term" value="C:nucleotide-excision repair complex"/>
    <property type="evidence" value="ECO:0007669"/>
    <property type="project" value="TreeGrafter"/>
</dbReference>
<keyword evidence="5" id="KW-0597">Phosphoprotein</keyword>
<evidence type="ECO:0000256" key="8">
    <source>
        <dbReference type="ARBA" id="ARBA00022763"/>
    </source>
</evidence>
<dbReference type="GO" id="GO:0009411">
    <property type="term" value="P:response to UV"/>
    <property type="evidence" value="ECO:0007669"/>
    <property type="project" value="UniProtKB-ARBA"/>
</dbReference>
<evidence type="ECO:0000256" key="12">
    <source>
        <dbReference type="ARBA" id="ARBA00054544"/>
    </source>
</evidence>
<dbReference type="AlphaFoldDB" id="A0AAX6RRD0"/>
<evidence type="ECO:0000256" key="11">
    <source>
        <dbReference type="ARBA" id="ARBA00023242"/>
    </source>
</evidence>
<evidence type="ECO:0000256" key="5">
    <source>
        <dbReference type="ARBA" id="ARBA00022553"/>
    </source>
</evidence>
<dbReference type="InterPro" id="IPR001680">
    <property type="entry name" value="WD40_rpt"/>
</dbReference>
<dbReference type="GO" id="GO:0006283">
    <property type="term" value="P:transcription-coupled nucleotide-excision repair"/>
    <property type="evidence" value="ECO:0007669"/>
    <property type="project" value="InterPro"/>
</dbReference>
<evidence type="ECO:0000256" key="10">
    <source>
        <dbReference type="ARBA" id="ARBA00023204"/>
    </source>
</evidence>
<dbReference type="GO" id="GO:0031464">
    <property type="term" value="C:Cul4A-RING E3 ubiquitin ligase complex"/>
    <property type="evidence" value="ECO:0007669"/>
    <property type="project" value="TreeGrafter"/>
</dbReference>
<evidence type="ECO:0000256" key="9">
    <source>
        <dbReference type="ARBA" id="ARBA00022786"/>
    </source>
</evidence>
<evidence type="ECO:0000256" key="2">
    <source>
        <dbReference type="ARBA" id="ARBA00004286"/>
    </source>
</evidence>
<comment type="function">
    <text evidence="12">Substrate-recognition component of the CSA complex, a DCX (DDB1-CUL4-X-box) E3 ubiquitin-protein ligase complex, involved in transcription-coupled nucleotide excision repair (TC-NER), a process during which RNA polymerase II-blocking lesions are rapidly removed from the transcribed strand of active genes. Following recruitment to lesion-stalled RNA polymerase II (Pol II), the CSA complex mediates ubiquitination of Pol II subunit POLR2A/RPB1 at 'Lys-1268', a critical TC-NER checkpoint, governing RNA Pol II stability and initiating DNA damage excision by TFIIH recruitment. The CSA complex also promotes the ubiquitination and subsequent proteasomal degradation of ERCC6/CSB in a UV-dependent manner; ERCC6 degradation is essential for the recovery of RNA synthesis after transcription-coupled repair. Also plays a role in DNA double-strand breaks (DSSBs) repair by non-homologous end joining (NHEJ).</text>
</comment>
<keyword evidence="7" id="KW-0677">Repeat</keyword>
<comment type="subunit">
    <text evidence="13">Part of the CSA complex (also named DCX(ERCC8) complex), a DCX E3 ubiquitin-protein ligase complex containing ERCC8, RBX1, DDB1 and CUL4A; the CSA complex interacts with RNA polymerase II; upon UV irradiation it interacts with the COP9 signalosome and preferentially with the hyperphosphorylated form of RNA polymerase II. Interacts with ERCC6/CSB (via CIM motif); promoting recruitment to lesion-stalled RNA polymerase II (Pol II). Interacts with KIAA1530/UVSSA. Interacts with a subunit of RNA polymerase II TFIIH.</text>
</comment>
<dbReference type="PROSITE" id="PS50294">
    <property type="entry name" value="WD_REPEATS_REGION"/>
    <property type="match status" value="3"/>
</dbReference>
<accession>A0AAX6RRD0</accession>
<dbReference type="PROSITE" id="PS50082">
    <property type="entry name" value="WD_REPEATS_2"/>
    <property type="match status" value="4"/>
</dbReference>
<dbReference type="GO" id="GO:0005694">
    <property type="term" value="C:chromosome"/>
    <property type="evidence" value="ECO:0007669"/>
    <property type="project" value="UniProtKB-SubCell"/>
</dbReference>
<protein>
    <recommendedName>
        <fullName evidence="14">DNA excision repair protein ERCC-8</fullName>
    </recommendedName>
</protein>
<keyword evidence="9" id="KW-0833">Ubl conjugation pathway</keyword>
<evidence type="ECO:0000256" key="7">
    <source>
        <dbReference type="ARBA" id="ARBA00022737"/>
    </source>
</evidence>
<feature type="repeat" description="WD" evidence="15">
    <location>
        <begin position="120"/>
        <end position="155"/>
    </location>
</feature>
<dbReference type="InterPro" id="IPR020472">
    <property type="entry name" value="WD40_PAC1"/>
</dbReference>
<dbReference type="PANTHER" id="PTHR46202">
    <property type="entry name" value="DNA EXCISION REPAIR PROTEIN ERCC-8"/>
    <property type="match status" value="1"/>
</dbReference>
<keyword evidence="8" id="KW-0227">DNA damage</keyword>
<organism evidence="16 17">
    <name type="scientific">Heterocephalus glaber</name>
    <name type="common">Naked mole rat</name>
    <dbReference type="NCBI Taxonomy" id="10181"/>
    <lineage>
        <taxon>Eukaryota</taxon>
        <taxon>Metazoa</taxon>
        <taxon>Chordata</taxon>
        <taxon>Craniata</taxon>
        <taxon>Vertebrata</taxon>
        <taxon>Euteleostomi</taxon>
        <taxon>Mammalia</taxon>
        <taxon>Eutheria</taxon>
        <taxon>Euarchontoglires</taxon>
        <taxon>Glires</taxon>
        <taxon>Rodentia</taxon>
        <taxon>Hystricomorpha</taxon>
        <taxon>Bathyergidae</taxon>
        <taxon>Heterocephalus</taxon>
    </lineage>
</organism>
<dbReference type="Proteomes" id="UP000694906">
    <property type="component" value="Unplaced"/>
</dbReference>
<dbReference type="InterPro" id="IPR042238">
    <property type="entry name" value="Rad28/ERCC8/Ckn1/ATCSA-1"/>
</dbReference>
<feature type="repeat" description="WD" evidence="15">
    <location>
        <begin position="179"/>
        <end position="220"/>
    </location>
</feature>
<proteinExistence type="predicted"/>
<feature type="repeat" description="WD" evidence="15">
    <location>
        <begin position="268"/>
        <end position="299"/>
    </location>
</feature>
<dbReference type="SMART" id="SM00320">
    <property type="entry name" value="WD40"/>
    <property type="match status" value="4"/>
</dbReference>